<dbReference type="OrthoDB" id="313524at2759"/>
<reference evidence="5" key="1">
    <citation type="submission" date="2021-01" db="EMBL/GenBank/DDBJ databases">
        <authorList>
            <consortium name="Genoscope - CEA"/>
            <person name="William W."/>
        </authorList>
    </citation>
    <scope>NUCLEOTIDE SEQUENCE</scope>
</reference>
<dbReference type="InterPro" id="IPR001849">
    <property type="entry name" value="PH_domain"/>
</dbReference>
<dbReference type="PANTHER" id="PTHR34969:SF1">
    <property type="entry name" value="TH1 DOMAIN-CONTAINING PROTEIN"/>
    <property type="match status" value="1"/>
</dbReference>
<dbReference type="GO" id="GO:0003774">
    <property type="term" value="F:cytoskeletal motor activity"/>
    <property type="evidence" value="ECO:0007669"/>
    <property type="project" value="InterPro"/>
</dbReference>
<feature type="region of interest" description="Disordered" evidence="2">
    <location>
        <begin position="182"/>
        <end position="213"/>
    </location>
</feature>
<accession>A0A8S1Q135</accession>
<evidence type="ECO:0000256" key="1">
    <source>
        <dbReference type="SAM" id="Coils"/>
    </source>
</evidence>
<dbReference type="GO" id="GO:0016459">
    <property type="term" value="C:myosin complex"/>
    <property type="evidence" value="ECO:0007669"/>
    <property type="project" value="InterPro"/>
</dbReference>
<evidence type="ECO:0000313" key="5">
    <source>
        <dbReference type="EMBL" id="CAD8108952.1"/>
    </source>
</evidence>
<gene>
    <name evidence="5" type="ORF">PSON_ATCC_30995.1.T0920161</name>
</gene>
<protein>
    <recommendedName>
        <fullName evidence="7">PH domain-containing protein</fullName>
    </recommendedName>
</protein>
<keyword evidence="1" id="KW-0175">Coiled coil</keyword>
<dbReference type="InterPro" id="IPR010926">
    <property type="entry name" value="Myosin_TH1"/>
</dbReference>
<evidence type="ECO:0000313" key="6">
    <source>
        <dbReference type="Proteomes" id="UP000692954"/>
    </source>
</evidence>
<dbReference type="Proteomes" id="UP000692954">
    <property type="component" value="Unassembled WGS sequence"/>
</dbReference>
<feature type="domain" description="TH1" evidence="4">
    <location>
        <begin position="641"/>
        <end position="831"/>
    </location>
</feature>
<evidence type="ECO:0008006" key="7">
    <source>
        <dbReference type="Google" id="ProtNLM"/>
    </source>
</evidence>
<evidence type="ECO:0000256" key="2">
    <source>
        <dbReference type="SAM" id="MobiDB-lite"/>
    </source>
</evidence>
<evidence type="ECO:0000259" key="4">
    <source>
        <dbReference type="PROSITE" id="PS51757"/>
    </source>
</evidence>
<dbReference type="SMART" id="SM00233">
    <property type="entry name" value="PH"/>
    <property type="match status" value="1"/>
</dbReference>
<comment type="caution">
    <text evidence="5">The sequence shown here is derived from an EMBL/GenBank/DDBJ whole genome shotgun (WGS) entry which is preliminary data.</text>
</comment>
<organism evidence="5 6">
    <name type="scientific">Paramecium sonneborni</name>
    <dbReference type="NCBI Taxonomy" id="65129"/>
    <lineage>
        <taxon>Eukaryota</taxon>
        <taxon>Sar</taxon>
        <taxon>Alveolata</taxon>
        <taxon>Ciliophora</taxon>
        <taxon>Intramacronucleata</taxon>
        <taxon>Oligohymenophorea</taxon>
        <taxon>Peniculida</taxon>
        <taxon>Parameciidae</taxon>
        <taxon>Paramecium</taxon>
    </lineage>
</organism>
<evidence type="ECO:0000259" key="3">
    <source>
        <dbReference type="PROSITE" id="PS50003"/>
    </source>
</evidence>
<dbReference type="PROSITE" id="PS50003">
    <property type="entry name" value="PH_DOMAIN"/>
    <property type="match status" value="1"/>
</dbReference>
<feature type="compositionally biased region" description="Basic and acidic residues" evidence="2">
    <location>
        <begin position="203"/>
        <end position="213"/>
    </location>
</feature>
<feature type="coiled-coil region" evidence="1">
    <location>
        <begin position="268"/>
        <end position="465"/>
    </location>
</feature>
<dbReference type="PANTHER" id="PTHR34969">
    <property type="entry name" value="OS01G0621700 PROTEIN"/>
    <property type="match status" value="1"/>
</dbReference>
<dbReference type="AlphaFoldDB" id="A0A8S1Q135"/>
<dbReference type="Pfam" id="PF00169">
    <property type="entry name" value="PH"/>
    <property type="match status" value="1"/>
</dbReference>
<dbReference type="PROSITE" id="PS51757">
    <property type="entry name" value="TH1"/>
    <property type="match status" value="1"/>
</dbReference>
<name>A0A8S1Q135_9CILI</name>
<proteinExistence type="predicted"/>
<keyword evidence="6" id="KW-1185">Reference proteome</keyword>
<sequence>MFSDLIDQFRQTYQNKYLTLSEFSNILDQYARLDIRCDLDDNVKEQLYKFIKEKQQNVTYCALETVIIEFLLQQDVIQPKSQINLDSLGKCARKLPLDMLQSITNDFLLQFKNFYKLVANKYVSIVDYRELERLGKELQRTIKINSLEILRFIQPLVDNQSKVKIDEILELSNDLEKLLYEQNRRQSKGPETKRPIALDQSADDNHYTSEDENLKQNNFISNASIERKNLTNLIYQQTDLIKQKFINKAGLPCLSEINKTTQCIEALIANLIKEVDVKTKKIEELIIEKELTSGSLQQFEIEIQNKDQQIQLCLQDNDMFQSQINQILDQNKELKIQLNVYNEELKSITRLETELKEMQIENKNNKDQLIKMNKENSRLQLNNKSLMGIIEELESKSLQNKDVDILKKSLEQHKEQINELEIKVDDLQIQIQQLEDLNQDYEKAKEGLEQQIIELKRELTYYKKMLENTNIENQQLRNSFMPRTSILNSQQMNGGGFGRLSKMSIGGGLTSSKIFIIGRNSSQRVSSIRGNQQAMYGSNFNPLEEIQSVPLKIEEAQDLDDQNPDQQNNNNKQIQIQSRIGARINLKYENSIVEAIKEENEDKEQVFTVSQKPQENQLLQQFDKFLGELGTKNLEELATDSQCIKIDENILYYRDFLGIRDDPKALEYLKLEKNIYKQIIQRCFSDGVYRIDAKGKKARRILFLTEHTFYIFEGEKKPGKLSRSFPLKNIHTLIFSEASPVICCIKVAGSDDYLIETFKRSELNSFLTEIFASYKIPLFQVEFISQFKIKFKGVKDEIPISQVIKKQTNQDQGTTPTYKVSSKQGLYSQNMGWLQIFKKKMFQGDWQEVFVILTNVGLVLFKKPGDAEPILFISFVEAIVIKNPSFETSKQYIIKIRYENCDSEFVFNATSAILLDQWHDAIQNAIIEQVKQKLQYMVHQQKQVVDHRTQTMMDQSESQNHNNKLS</sequence>
<feature type="compositionally biased region" description="Basic and acidic residues" evidence="2">
    <location>
        <begin position="182"/>
        <end position="196"/>
    </location>
</feature>
<dbReference type="CDD" id="cd00821">
    <property type="entry name" value="PH"/>
    <property type="match status" value="1"/>
</dbReference>
<feature type="domain" description="PH" evidence="3">
    <location>
        <begin position="827"/>
        <end position="927"/>
    </location>
</feature>
<dbReference type="EMBL" id="CAJJDN010000092">
    <property type="protein sequence ID" value="CAD8108952.1"/>
    <property type="molecule type" value="Genomic_DNA"/>
</dbReference>